<evidence type="ECO:0000256" key="1">
    <source>
        <dbReference type="SAM" id="MobiDB-lite"/>
    </source>
</evidence>
<feature type="compositionally biased region" description="Basic and acidic residues" evidence="1">
    <location>
        <begin position="11"/>
        <end position="33"/>
    </location>
</feature>
<feature type="compositionally biased region" description="Basic residues" evidence="1">
    <location>
        <begin position="1"/>
        <end position="10"/>
    </location>
</feature>
<keyword evidence="3" id="KW-1185">Reference proteome</keyword>
<organism evidence="2 3">
    <name type="scientific">Saccharolobus shibatae</name>
    <dbReference type="NCBI Taxonomy" id="2286"/>
    <lineage>
        <taxon>Archaea</taxon>
        <taxon>Thermoproteota</taxon>
        <taxon>Thermoprotei</taxon>
        <taxon>Sulfolobales</taxon>
        <taxon>Sulfolobaceae</taxon>
        <taxon>Saccharolobus</taxon>
    </lineage>
</organism>
<gene>
    <name evidence="2" type="ORF">J5U22_01604</name>
</gene>
<proteinExistence type="predicted"/>
<dbReference type="EMBL" id="CP077713">
    <property type="protein sequence ID" value="QXJ35057.1"/>
    <property type="molecule type" value="Genomic_DNA"/>
</dbReference>
<protein>
    <submittedName>
        <fullName evidence="2">Uncharacterized protein</fullName>
    </submittedName>
</protein>
<evidence type="ECO:0000313" key="2">
    <source>
        <dbReference type="EMBL" id="QXJ35057.1"/>
    </source>
</evidence>
<dbReference type="AlphaFoldDB" id="A0A8F5GZY7"/>
<dbReference type="Proteomes" id="UP000694036">
    <property type="component" value="Chromosome"/>
</dbReference>
<sequence length="55" mass="6727">MNRRIRKRRREMLDLQIEKRKKQGDQRKGDKGRRTSRQNHTGSKNIEEKFCVELS</sequence>
<feature type="compositionally biased region" description="Basic and acidic residues" evidence="1">
    <location>
        <begin position="45"/>
        <end position="55"/>
    </location>
</feature>
<evidence type="ECO:0000313" key="3">
    <source>
        <dbReference type="Proteomes" id="UP000694036"/>
    </source>
</evidence>
<feature type="region of interest" description="Disordered" evidence="1">
    <location>
        <begin position="1"/>
        <end position="55"/>
    </location>
</feature>
<name>A0A8F5GZY7_9CREN</name>
<reference evidence="2 3" key="1">
    <citation type="journal article" date="2021" name="Environ. Microbiol.">
        <title>New insights into the diversity and evolution of the archaeal mobilome from three complete genomes of Saccharolobus shibatae.</title>
        <authorList>
            <person name="Medvedeva S."/>
            <person name="Brandt D."/>
            <person name="Cvirkaite-Krupovic V."/>
            <person name="Liu Y."/>
            <person name="Severinov K."/>
            <person name="Ishino S."/>
            <person name="Ishino Y."/>
            <person name="Prangishvili D."/>
            <person name="Kalinowski J."/>
            <person name="Krupovic M."/>
        </authorList>
    </citation>
    <scope>NUCLEOTIDE SEQUENCE [LARGE SCALE GENOMIC DNA]</scope>
    <source>
        <strain evidence="2 3">S38A</strain>
    </source>
</reference>
<accession>A0A8F5GZY7</accession>